<keyword evidence="5 9" id="KW-0375">Hydrogen ion transport</keyword>
<keyword evidence="8 9" id="KW-0472">Membrane</keyword>
<keyword evidence="12" id="KW-1185">Reference proteome</keyword>
<evidence type="ECO:0000256" key="10">
    <source>
        <dbReference type="SAM" id="Coils"/>
    </source>
</evidence>
<evidence type="ECO:0000256" key="7">
    <source>
        <dbReference type="ARBA" id="ARBA00023065"/>
    </source>
</evidence>
<keyword evidence="7 9" id="KW-0406">Ion transport</keyword>
<proteinExistence type="inferred from homology"/>
<feature type="transmembrane region" description="Helical" evidence="9">
    <location>
        <begin position="475"/>
        <end position="493"/>
    </location>
</feature>
<dbReference type="Pfam" id="PF01496">
    <property type="entry name" value="V_ATPase_I"/>
    <property type="match status" value="1"/>
</dbReference>
<sequence>MGSLLRSEDMTKLQIVFDEVAAHDTVDELGKTGMFEFEDQNEDISDFQRHFAPNIRRCEELQRRLRFLAEEMKKLDLEPDDDYTQVPEEGLRFDNLESLLEKLEANIQSLNINCSQLEDNHNTLVEQKVVLEKGAEFFKNAPVVTKSSYGATDAIVSLSSTMEALGAQKTLSFRQSGKSGEELLLNQQSVSVGTPDLLNTTMGLLTKSKVQAFDRLLFRASRGNAFSRYAEVDEPILDAETGEKVEKVAFIIFHFGEEMASKVSKICKAFMASVLPFPEKAEDQRKMYARVITEIADLKGVIDSTKRQRRELLADLIPKFASWNDFVMREKAIYHSLNMVKTEQKVFVATGWVPTIAIDSVRTAAEKGKKRSHSQAQTMIETQHVPASTEPPTYFRTNRFTSVFQGIVESYAVAQYKEMNPAPFAVVSFPFLFAVMFGDVGHGIIMAAVAFLIIRAESSMKGKKLDEMTATLYDGRYIIFMMGCFSIFTGLIYNEFFAVPLDFFGGRWKYTDASAMACGIDNCDDPAAVHPPLAPYPFGFDPIWKGSTTGLLFFNSYKMKLSIILGVTQMVLGICLSYRNARFFKEPIDVWYVFVPQMVFMNSIFGYLCLLIILKWCINYDAPECRADPNCVPPDIKAILIGMFMSPGSLEPTLQMYPGQALVQTLLLAAALISVPIMFLAKPLLLKQRHENRQKHTEHSALLGDEEDDEAGHGHGEFVFGDVMVQNMIHTIEFVLGCVSNTASYLRLWALSLAHAELSNVFLEKLIYMGAGSGSAILMVVCYSMWIAMTIGVLMLMESLSAFLHALRLHWVEFQNKFYSLHGPGAKFKPFSYEELRKGEE</sequence>
<evidence type="ECO:0000256" key="5">
    <source>
        <dbReference type="ARBA" id="ARBA00022781"/>
    </source>
</evidence>
<dbReference type="GO" id="GO:0007035">
    <property type="term" value="P:vacuolar acidification"/>
    <property type="evidence" value="ECO:0007669"/>
    <property type="project" value="TreeGrafter"/>
</dbReference>
<keyword evidence="10" id="KW-0175">Coiled coil</keyword>
<dbReference type="InterPro" id="IPR002490">
    <property type="entry name" value="V-ATPase_116kDa_su"/>
</dbReference>
<evidence type="ECO:0000313" key="11">
    <source>
        <dbReference type="EMBL" id="KAJ8902874.1"/>
    </source>
</evidence>
<reference evidence="11 12" key="1">
    <citation type="journal article" date="2023" name="Nat. Commun.">
        <title>Origin of minicircular mitochondrial genomes in red algae.</title>
        <authorList>
            <person name="Lee Y."/>
            <person name="Cho C.H."/>
            <person name="Lee Y.M."/>
            <person name="Park S.I."/>
            <person name="Yang J.H."/>
            <person name="West J.A."/>
            <person name="Bhattacharya D."/>
            <person name="Yoon H.S."/>
        </authorList>
    </citation>
    <scope>NUCLEOTIDE SEQUENCE [LARGE SCALE GENOMIC DNA]</scope>
    <source>
        <strain evidence="11 12">CCMP1338</strain>
        <tissue evidence="11">Whole cell</tissue>
    </source>
</reference>
<feature type="transmembrane region" description="Helical" evidence="9">
    <location>
        <begin position="734"/>
        <end position="756"/>
    </location>
</feature>
<feature type="transmembrane region" description="Helical" evidence="9">
    <location>
        <begin position="590"/>
        <end position="614"/>
    </location>
</feature>
<evidence type="ECO:0000256" key="4">
    <source>
        <dbReference type="ARBA" id="ARBA00022692"/>
    </source>
</evidence>
<feature type="transmembrane region" description="Helical" evidence="9">
    <location>
        <begin position="776"/>
        <end position="797"/>
    </location>
</feature>
<feature type="coiled-coil region" evidence="10">
    <location>
        <begin position="58"/>
        <end position="127"/>
    </location>
</feature>
<gene>
    <name evidence="11" type="ORF">NDN08_006194</name>
</gene>
<comment type="similarity">
    <text evidence="2 9">Belongs to the V-ATPase 116 kDa subunit family.</text>
</comment>
<dbReference type="Proteomes" id="UP001157974">
    <property type="component" value="Unassembled WGS sequence"/>
</dbReference>
<evidence type="ECO:0000313" key="12">
    <source>
        <dbReference type="Proteomes" id="UP001157974"/>
    </source>
</evidence>
<name>A0AAV8ULJ8_9RHOD</name>
<comment type="subcellular location">
    <subcellularLocation>
        <location evidence="1">Membrane</location>
        <topology evidence="1">Multi-pass membrane protein</topology>
    </subcellularLocation>
</comment>
<feature type="transmembrane region" description="Helical" evidence="9">
    <location>
        <begin position="561"/>
        <end position="578"/>
    </location>
</feature>
<accession>A0AAV8ULJ8</accession>
<protein>
    <recommendedName>
        <fullName evidence="9">V-type proton ATPase subunit a</fullName>
    </recommendedName>
</protein>
<evidence type="ECO:0000256" key="9">
    <source>
        <dbReference type="RuleBase" id="RU361189"/>
    </source>
</evidence>
<dbReference type="PIRSF" id="PIRSF001293">
    <property type="entry name" value="ATP6V0A1"/>
    <property type="match status" value="1"/>
</dbReference>
<evidence type="ECO:0000256" key="2">
    <source>
        <dbReference type="ARBA" id="ARBA00009904"/>
    </source>
</evidence>
<dbReference type="InterPro" id="IPR026028">
    <property type="entry name" value="V-type_ATPase_116kDa_su_euka"/>
</dbReference>
<comment type="caution">
    <text evidence="11">The sequence shown here is derived from an EMBL/GenBank/DDBJ whole genome shotgun (WGS) entry which is preliminary data.</text>
</comment>
<evidence type="ECO:0000256" key="8">
    <source>
        <dbReference type="ARBA" id="ARBA00023136"/>
    </source>
</evidence>
<dbReference type="PANTHER" id="PTHR11629:SF63">
    <property type="entry name" value="V-TYPE PROTON ATPASE SUBUNIT A"/>
    <property type="match status" value="1"/>
</dbReference>
<evidence type="ECO:0000256" key="1">
    <source>
        <dbReference type="ARBA" id="ARBA00004141"/>
    </source>
</evidence>
<dbReference type="GO" id="GO:0000220">
    <property type="term" value="C:vacuolar proton-transporting V-type ATPase, V0 domain"/>
    <property type="evidence" value="ECO:0007669"/>
    <property type="project" value="InterPro"/>
</dbReference>
<dbReference type="AlphaFoldDB" id="A0AAV8ULJ8"/>
<dbReference type="PANTHER" id="PTHR11629">
    <property type="entry name" value="VACUOLAR PROTON ATPASES"/>
    <property type="match status" value="1"/>
</dbReference>
<keyword evidence="4 9" id="KW-0812">Transmembrane</keyword>
<feature type="transmembrane region" description="Helical" evidence="9">
    <location>
        <begin position="429"/>
        <end position="454"/>
    </location>
</feature>
<dbReference type="EMBL" id="JAMWBK010000008">
    <property type="protein sequence ID" value="KAJ8902874.1"/>
    <property type="molecule type" value="Genomic_DNA"/>
</dbReference>
<dbReference type="GO" id="GO:0051117">
    <property type="term" value="F:ATPase binding"/>
    <property type="evidence" value="ECO:0007669"/>
    <property type="project" value="TreeGrafter"/>
</dbReference>
<evidence type="ECO:0000256" key="6">
    <source>
        <dbReference type="ARBA" id="ARBA00022989"/>
    </source>
</evidence>
<dbReference type="GO" id="GO:0046961">
    <property type="term" value="F:proton-transporting ATPase activity, rotational mechanism"/>
    <property type="evidence" value="ECO:0007669"/>
    <property type="project" value="InterPro"/>
</dbReference>
<feature type="transmembrane region" description="Helical" evidence="9">
    <location>
        <begin position="661"/>
        <end position="685"/>
    </location>
</feature>
<comment type="function">
    <text evidence="9">Essential component of the vacuolar proton pump (V-ATPase), a multimeric enzyme that catalyzes the translocation of protons across the membranes. Required for assembly and activity of the V-ATPase.</text>
</comment>
<keyword evidence="6 9" id="KW-1133">Transmembrane helix</keyword>
<organism evidence="11 12">
    <name type="scientific">Rhodosorus marinus</name>
    <dbReference type="NCBI Taxonomy" id="101924"/>
    <lineage>
        <taxon>Eukaryota</taxon>
        <taxon>Rhodophyta</taxon>
        <taxon>Stylonematophyceae</taxon>
        <taxon>Stylonematales</taxon>
        <taxon>Stylonemataceae</taxon>
        <taxon>Rhodosorus</taxon>
    </lineage>
</organism>
<keyword evidence="3 9" id="KW-0813">Transport</keyword>
<evidence type="ECO:0000256" key="3">
    <source>
        <dbReference type="ARBA" id="ARBA00022448"/>
    </source>
</evidence>